<dbReference type="Gene3D" id="1.10.510.10">
    <property type="entry name" value="Transferase(Phosphotransferase) domain 1"/>
    <property type="match status" value="1"/>
</dbReference>
<dbReference type="PANTHER" id="PTHR24055">
    <property type="entry name" value="MITOGEN-ACTIVATED PROTEIN KINASE"/>
    <property type="match status" value="1"/>
</dbReference>
<dbReference type="OMA" id="PTRCAIN"/>
<dbReference type="GO" id="GO:0005524">
    <property type="term" value="F:ATP binding"/>
    <property type="evidence" value="ECO:0007669"/>
    <property type="project" value="UniProtKB-UniRule"/>
</dbReference>
<keyword evidence="4 7" id="KW-0418">Kinase</keyword>
<dbReference type="PROSITE" id="PS00107">
    <property type="entry name" value="PROTEIN_KINASE_ATP"/>
    <property type="match status" value="1"/>
</dbReference>
<evidence type="ECO:0000259" key="9">
    <source>
        <dbReference type="PROSITE" id="PS50011"/>
    </source>
</evidence>
<dbReference type="InterPro" id="IPR017441">
    <property type="entry name" value="Protein_kinase_ATP_BS"/>
</dbReference>
<dbReference type="PhylomeDB" id="A0A0G4F8N8"/>
<comment type="similarity">
    <text evidence="7">Belongs to the protein kinase superfamily. Ser/Thr protein kinase family. MAP kinase subfamily.</text>
</comment>
<dbReference type="Gene3D" id="3.30.200.20">
    <property type="entry name" value="Phosphorylase Kinase, domain 1"/>
    <property type="match status" value="1"/>
</dbReference>
<dbReference type="OrthoDB" id="192887at2759"/>
<dbReference type="InterPro" id="IPR050117">
    <property type="entry name" value="MAPK"/>
</dbReference>
<feature type="region of interest" description="Disordered" evidence="8">
    <location>
        <begin position="536"/>
        <end position="611"/>
    </location>
</feature>
<dbReference type="SUPFAM" id="SSF56112">
    <property type="entry name" value="Protein kinase-like (PK-like)"/>
    <property type="match status" value="1"/>
</dbReference>
<dbReference type="FunFam" id="3.30.200.20:FF:000046">
    <property type="entry name" value="Mitogen-activated protein kinase"/>
    <property type="match status" value="1"/>
</dbReference>
<evidence type="ECO:0000256" key="5">
    <source>
        <dbReference type="ARBA" id="ARBA00022840"/>
    </source>
</evidence>
<feature type="region of interest" description="Disordered" evidence="8">
    <location>
        <begin position="1"/>
        <end position="27"/>
    </location>
</feature>
<feature type="compositionally biased region" description="Basic and acidic residues" evidence="8">
    <location>
        <begin position="564"/>
        <end position="573"/>
    </location>
</feature>
<dbReference type="PROSITE" id="PS00108">
    <property type="entry name" value="PROTEIN_KINASE_ST"/>
    <property type="match status" value="1"/>
</dbReference>
<feature type="compositionally biased region" description="Low complexity" evidence="8">
    <location>
        <begin position="12"/>
        <end position="23"/>
    </location>
</feature>
<proteinExistence type="inferred from homology"/>
<comment type="activity regulation">
    <text evidence="7">Activated by threonine and tyrosine phosphorylation.</text>
</comment>
<dbReference type="InterPro" id="IPR003527">
    <property type="entry name" value="MAP_kinase_CS"/>
</dbReference>
<feature type="compositionally biased region" description="Polar residues" evidence="8">
    <location>
        <begin position="466"/>
        <end position="491"/>
    </location>
</feature>
<dbReference type="EMBL" id="CDMY01000385">
    <property type="protein sequence ID" value="CEM08548.1"/>
    <property type="molecule type" value="Genomic_DNA"/>
</dbReference>
<name>A0A0G4F8N8_VITBC</name>
<dbReference type="SMART" id="SM00220">
    <property type="entry name" value="S_TKc"/>
    <property type="match status" value="1"/>
</dbReference>
<feature type="compositionally biased region" description="Basic residues" evidence="8">
    <location>
        <begin position="193"/>
        <end position="208"/>
    </location>
</feature>
<feature type="compositionally biased region" description="Acidic residues" evidence="8">
    <location>
        <begin position="442"/>
        <end position="452"/>
    </location>
</feature>
<dbReference type="PROSITE" id="PS01351">
    <property type="entry name" value="MAPK"/>
    <property type="match status" value="1"/>
</dbReference>
<dbReference type="AlphaFoldDB" id="A0A0G4F8N8"/>
<dbReference type="InterPro" id="IPR000719">
    <property type="entry name" value="Prot_kinase_dom"/>
</dbReference>
<dbReference type="InterPro" id="IPR011009">
    <property type="entry name" value="Kinase-like_dom_sf"/>
</dbReference>
<evidence type="ECO:0000313" key="11">
    <source>
        <dbReference type="Proteomes" id="UP000041254"/>
    </source>
</evidence>
<evidence type="ECO:0000256" key="1">
    <source>
        <dbReference type="ARBA" id="ARBA00022527"/>
    </source>
</evidence>
<keyword evidence="3 6" id="KW-0547">Nucleotide-binding</keyword>
<comment type="cofactor">
    <cofactor evidence="7">
        <name>Mg(2+)</name>
        <dbReference type="ChEBI" id="CHEBI:18420"/>
    </cofactor>
</comment>
<reference evidence="10 11" key="1">
    <citation type="submission" date="2014-11" db="EMBL/GenBank/DDBJ databases">
        <authorList>
            <person name="Zhu J."/>
            <person name="Qi W."/>
            <person name="Song R."/>
        </authorList>
    </citation>
    <scope>NUCLEOTIDE SEQUENCE [LARGE SCALE GENOMIC DNA]</scope>
</reference>
<dbReference type="Pfam" id="PF00069">
    <property type="entry name" value="Pkinase"/>
    <property type="match status" value="2"/>
</dbReference>
<evidence type="ECO:0000256" key="3">
    <source>
        <dbReference type="ARBA" id="ARBA00022741"/>
    </source>
</evidence>
<keyword evidence="2 7" id="KW-0808">Transferase</keyword>
<dbReference type="STRING" id="1169540.A0A0G4F8N8"/>
<keyword evidence="7" id="KW-0460">Magnesium</keyword>
<accession>A0A0G4F8N8</accession>
<feature type="compositionally biased region" description="Pro residues" evidence="8">
    <location>
        <begin position="414"/>
        <end position="428"/>
    </location>
</feature>
<evidence type="ECO:0000256" key="8">
    <source>
        <dbReference type="SAM" id="MobiDB-lite"/>
    </source>
</evidence>
<dbReference type="VEuPathDB" id="CryptoDB:Vbra_14618"/>
<evidence type="ECO:0000313" key="10">
    <source>
        <dbReference type="EMBL" id="CEM08548.1"/>
    </source>
</evidence>
<evidence type="ECO:0000256" key="4">
    <source>
        <dbReference type="ARBA" id="ARBA00022777"/>
    </source>
</evidence>
<protein>
    <recommendedName>
        <fullName evidence="7">Mitogen-activated protein kinase</fullName>
        <ecNumber evidence="7">2.7.11.24</ecNumber>
    </recommendedName>
</protein>
<dbReference type="Proteomes" id="UP000041254">
    <property type="component" value="Unassembled WGS sequence"/>
</dbReference>
<feature type="region of interest" description="Disordered" evidence="8">
    <location>
        <begin position="410"/>
        <end position="518"/>
    </location>
</feature>
<organism evidence="10 11">
    <name type="scientific">Vitrella brassicaformis (strain CCMP3155)</name>
    <dbReference type="NCBI Taxonomy" id="1169540"/>
    <lineage>
        <taxon>Eukaryota</taxon>
        <taxon>Sar</taxon>
        <taxon>Alveolata</taxon>
        <taxon>Colpodellida</taxon>
        <taxon>Vitrellaceae</taxon>
        <taxon>Vitrella</taxon>
    </lineage>
</organism>
<dbReference type="InterPro" id="IPR008271">
    <property type="entry name" value="Ser/Thr_kinase_AS"/>
</dbReference>
<evidence type="ECO:0000256" key="7">
    <source>
        <dbReference type="RuleBase" id="RU361165"/>
    </source>
</evidence>
<feature type="region of interest" description="Disordered" evidence="8">
    <location>
        <begin position="667"/>
        <end position="697"/>
    </location>
</feature>
<keyword evidence="5 6" id="KW-0067">ATP-binding</keyword>
<evidence type="ECO:0000256" key="2">
    <source>
        <dbReference type="ARBA" id="ARBA00022679"/>
    </source>
</evidence>
<feature type="region of interest" description="Disordered" evidence="8">
    <location>
        <begin position="189"/>
        <end position="208"/>
    </location>
</feature>
<dbReference type="InParanoid" id="A0A0G4F8N8"/>
<dbReference type="CDD" id="cd07834">
    <property type="entry name" value="STKc_MAPK"/>
    <property type="match status" value="1"/>
</dbReference>
<dbReference type="PROSITE" id="PS50011">
    <property type="entry name" value="PROTEIN_KINASE_DOM"/>
    <property type="match status" value="1"/>
</dbReference>
<gene>
    <name evidence="10" type="ORF">Vbra_14618</name>
</gene>
<dbReference type="EC" id="2.7.11.24" evidence="7"/>
<sequence length="746" mass="81943">MSGRSRTKARQQEASQPAQQSAPSPSPMFHVDNRYSIVDIIGSGAYGVVAAAKDTVIGEVVAIKKMQHAFDHLMFTKRTLRELRILRHLRHENIIEVKQIHLPGHEDSFEDVYVICGLMETDLGAIIKSRQPLSDDHYQFFIYQILRGVKYIHSAGVIHRDLKPRNLLVNANCDLQICDFGLARMVFPSSPSSRRHSHTSTRGLPHTRQRLCSSGSLCGDRAEDGGYDGEFPNLMTEYVSTRWYRAPEVLCQWKHYGTAIDVWSIGCIFAELLCGTPLFPGKDTQHQLRLIIGLLGTPTPEAIAKIPNERCRDFIMRLPRSEPYALHELFPEANRQAIDLLGKMLQFDPDKRITVEDALAHPYLAALHCPRDEPTRCAINPFEFDFERRDNSTDSLRKEIWREMLAYRSQLHPTPTPTPTPTHSPTPEPEPDASPSQGGLSDMDESEDDGAIVEDTGHAGFGPTAHKTSLPTPSVNMEVSCAETPTQQPLQTPAAKGPCATMAPSPPSYGHPDVAMGGGESDMVMRRMGAIASHPCAEPLGEVKQVQPTDEDSTIMGDPQSHGARIDFRDSRAHSAQPHKSASLPSLPYPHTQGPPPPYTSGTHHDSSSNGEVFMDIDEDAPACLPSSLPSLPLAGSSSKAHCTLTFSPTGPSFPILTVSHDSTCTSTSTTASSFPPHFSPQQSNCSTSSTRRGADTGDTCSFREFEKFLEHGADPVHMARAMHEVGVAHLAATRPREGTIERDNN</sequence>
<keyword evidence="11" id="KW-1185">Reference proteome</keyword>
<keyword evidence="1 7" id="KW-0723">Serine/threonine-protein kinase</keyword>
<feature type="binding site" evidence="6">
    <location>
        <position position="65"/>
    </location>
    <ligand>
        <name>ATP</name>
        <dbReference type="ChEBI" id="CHEBI:30616"/>
    </ligand>
</feature>
<evidence type="ECO:0000256" key="6">
    <source>
        <dbReference type="PROSITE-ProRule" id="PRU10141"/>
    </source>
</evidence>
<feature type="domain" description="Protein kinase" evidence="9">
    <location>
        <begin position="35"/>
        <end position="364"/>
    </location>
</feature>
<comment type="catalytic activity">
    <reaction evidence="7">
        <text>L-threonyl-[protein] + ATP = O-phospho-L-threonyl-[protein] + ADP + H(+)</text>
        <dbReference type="Rhea" id="RHEA:46608"/>
        <dbReference type="Rhea" id="RHEA-COMP:11060"/>
        <dbReference type="Rhea" id="RHEA-COMP:11605"/>
        <dbReference type="ChEBI" id="CHEBI:15378"/>
        <dbReference type="ChEBI" id="CHEBI:30013"/>
        <dbReference type="ChEBI" id="CHEBI:30616"/>
        <dbReference type="ChEBI" id="CHEBI:61977"/>
        <dbReference type="ChEBI" id="CHEBI:456216"/>
        <dbReference type="EC" id="2.7.11.24"/>
    </reaction>
</comment>
<dbReference type="GO" id="GO:0004707">
    <property type="term" value="F:MAP kinase activity"/>
    <property type="evidence" value="ECO:0007669"/>
    <property type="project" value="UniProtKB-EC"/>
</dbReference>
<feature type="compositionally biased region" description="Low complexity" evidence="8">
    <location>
        <begin position="667"/>
        <end position="684"/>
    </location>
</feature>